<evidence type="ECO:0000313" key="5">
    <source>
        <dbReference type="Proteomes" id="UP000199542"/>
    </source>
</evidence>
<name>A0A1G4RWA4_9HYPH</name>
<gene>
    <name evidence="4" type="ORF">SAMN02927900_03092</name>
</gene>
<protein>
    <recommendedName>
        <fullName evidence="2">Antitoxin</fullName>
    </recommendedName>
</protein>
<dbReference type="InterPro" id="IPR036165">
    <property type="entry name" value="YefM-like_sf"/>
</dbReference>
<dbReference type="PANTHER" id="PTHR33713">
    <property type="entry name" value="ANTITOXIN YAFN-RELATED"/>
    <property type="match status" value="1"/>
</dbReference>
<evidence type="ECO:0000256" key="2">
    <source>
        <dbReference type="RuleBase" id="RU362080"/>
    </source>
</evidence>
<evidence type="ECO:0000256" key="3">
    <source>
        <dbReference type="SAM" id="MobiDB-lite"/>
    </source>
</evidence>
<dbReference type="Proteomes" id="UP000199542">
    <property type="component" value="Unassembled WGS sequence"/>
</dbReference>
<accession>A0A1G4RWA4</accession>
<feature type="region of interest" description="Disordered" evidence="3">
    <location>
        <begin position="68"/>
        <end position="88"/>
    </location>
</feature>
<dbReference type="PANTHER" id="PTHR33713:SF9">
    <property type="entry name" value="ANTITOXIN"/>
    <property type="match status" value="1"/>
</dbReference>
<dbReference type="Gene3D" id="3.40.1620.10">
    <property type="entry name" value="YefM-like domain"/>
    <property type="match status" value="1"/>
</dbReference>
<dbReference type="SUPFAM" id="SSF143120">
    <property type="entry name" value="YefM-like"/>
    <property type="match status" value="1"/>
</dbReference>
<sequence length="88" mass="9886">MQPSTHNDKSWTVASAKANLSEVIERAQSVPQTITRNGKPSVVVVSVEDWQRKTARKGSLAEFLMDSPLRGTDLDLERQRDEPRDLPL</sequence>
<comment type="similarity">
    <text evidence="1 2">Belongs to the phD/YefM antitoxin family.</text>
</comment>
<dbReference type="EMBL" id="FMTM01000004">
    <property type="protein sequence ID" value="SCW61120.1"/>
    <property type="molecule type" value="Genomic_DNA"/>
</dbReference>
<organism evidence="4 5">
    <name type="scientific">Rhizobium mongolense subsp. loessense</name>
    <dbReference type="NCBI Taxonomy" id="158890"/>
    <lineage>
        <taxon>Bacteria</taxon>
        <taxon>Pseudomonadati</taxon>
        <taxon>Pseudomonadota</taxon>
        <taxon>Alphaproteobacteria</taxon>
        <taxon>Hyphomicrobiales</taxon>
        <taxon>Rhizobiaceae</taxon>
        <taxon>Rhizobium/Agrobacterium group</taxon>
        <taxon>Rhizobium</taxon>
    </lineage>
</organism>
<dbReference type="InterPro" id="IPR006442">
    <property type="entry name" value="Antitoxin_Phd/YefM"/>
</dbReference>
<evidence type="ECO:0000313" key="4">
    <source>
        <dbReference type="EMBL" id="SCW61120.1"/>
    </source>
</evidence>
<dbReference type="InterPro" id="IPR051405">
    <property type="entry name" value="phD/YefM_antitoxin"/>
</dbReference>
<dbReference type="RefSeq" id="WP_092585698.1">
    <property type="nucleotide sequence ID" value="NZ_FMTM01000004.1"/>
</dbReference>
<dbReference type="Pfam" id="PF02604">
    <property type="entry name" value="PhdYeFM_antitox"/>
    <property type="match status" value="1"/>
</dbReference>
<reference evidence="4 5" key="1">
    <citation type="submission" date="2016-10" db="EMBL/GenBank/DDBJ databases">
        <authorList>
            <person name="de Groot N.N."/>
        </authorList>
    </citation>
    <scope>NUCLEOTIDE SEQUENCE [LARGE SCALE GENOMIC DNA]</scope>
    <source>
        <strain evidence="4 5">CGMCC 1.3401</strain>
    </source>
</reference>
<dbReference type="AlphaFoldDB" id="A0A1G4RWA4"/>
<proteinExistence type="inferred from homology"/>
<evidence type="ECO:0000256" key="1">
    <source>
        <dbReference type="ARBA" id="ARBA00009981"/>
    </source>
</evidence>
<comment type="function">
    <text evidence="2">Antitoxin component of a type II toxin-antitoxin (TA) system.</text>
</comment>
<feature type="compositionally biased region" description="Basic and acidic residues" evidence="3">
    <location>
        <begin position="72"/>
        <end position="88"/>
    </location>
</feature>
<dbReference type="NCBIfam" id="TIGR01552">
    <property type="entry name" value="phd_fam"/>
    <property type="match status" value="1"/>
</dbReference>